<dbReference type="Pfam" id="PF14137">
    <property type="entry name" value="DUF4304"/>
    <property type="match status" value="1"/>
</dbReference>
<dbReference type="EMBL" id="FIGO01000005">
    <property type="protein sequence ID" value="CYU78256.1"/>
    <property type="molecule type" value="Genomic_DNA"/>
</dbReference>
<organism evidence="1 2">
    <name type="scientific">Streptococcus suis</name>
    <dbReference type="NCBI Taxonomy" id="1307"/>
    <lineage>
        <taxon>Bacteria</taxon>
        <taxon>Bacillati</taxon>
        <taxon>Bacillota</taxon>
        <taxon>Bacilli</taxon>
        <taxon>Lactobacillales</taxon>
        <taxon>Streptococcaceae</taxon>
        <taxon>Streptococcus</taxon>
    </lineage>
</organism>
<accession>A0A0Z8ERZ2</accession>
<dbReference type="RefSeq" id="WP_044752169.1">
    <property type="nucleotide sequence ID" value="NZ_CEHU01000059.1"/>
</dbReference>
<gene>
    <name evidence="1" type="ORF">ERS132410_01046</name>
</gene>
<sequence>MESKEFKEIVSEVLLQNGFTIKHRKYCLEDDSLIVFINFQKSNFSNSYYINYYFMIKSLHSKIQKLVIKDKDFEGRIHHYTLSGKTSGDFNLDEVYHEDIKYSIQKGIDKQIKPAFNEGIVNYLNSRPIVKMMSSKATKKYLEEQTKYLD</sequence>
<dbReference type="InterPro" id="IPR025412">
    <property type="entry name" value="DUF4304"/>
</dbReference>
<proteinExistence type="predicted"/>
<dbReference type="AlphaFoldDB" id="A0A0Z8ERZ2"/>
<evidence type="ECO:0000313" key="1">
    <source>
        <dbReference type="EMBL" id="CYU78256.1"/>
    </source>
</evidence>
<name>A0A0Z8ERZ2_STRSU</name>
<evidence type="ECO:0000313" key="2">
    <source>
        <dbReference type="Proteomes" id="UP000073485"/>
    </source>
</evidence>
<reference evidence="1 2" key="1">
    <citation type="submission" date="2016-02" db="EMBL/GenBank/DDBJ databases">
        <authorList>
            <consortium name="Pathogen Informatics"/>
        </authorList>
    </citation>
    <scope>NUCLEOTIDE SEQUENCE [LARGE SCALE GENOMIC DNA]</scope>
    <source>
        <strain evidence="1 2">LSS48</strain>
    </source>
</reference>
<protein>
    <recommendedName>
        <fullName evidence="3">DUF4304 domain-containing protein</fullName>
    </recommendedName>
</protein>
<dbReference type="Proteomes" id="UP000073485">
    <property type="component" value="Unassembled WGS sequence"/>
</dbReference>
<evidence type="ECO:0008006" key="3">
    <source>
        <dbReference type="Google" id="ProtNLM"/>
    </source>
</evidence>